<organism evidence="1 2">
    <name type="scientific">Marilutibacter chinensis</name>
    <dbReference type="NCBI Taxonomy" id="2912247"/>
    <lineage>
        <taxon>Bacteria</taxon>
        <taxon>Pseudomonadati</taxon>
        <taxon>Pseudomonadota</taxon>
        <taxon>Gammaproteobacteria</taxon>
        <taxon>Lysobacterales</taxon>
        <taxon>Lysobacteraceae</taxon>
        <taxon>Marilutibacter</taxon>
    </lineage>
</organism>
<comment type="caution">
    <text evidence="1">The sequence shown here is derived from an EMBL/GenBank/DDBJ whole genome shotgun (WGS) entry which is preliminary data.</text>
</comment>
<dbReference type="Proteomes" id="UP001430796">
    <property type="component" value="Unassembled WGS sequence"/>
</dbReference>
<gene>
    <name evidence="1" type="ORF">L3V18_18685</name>
</gene>
<accession>A0ABS9HYZ9</accession>
<evidence type="ECO:0000313" key="1">
    <source>
        <dbReference type="EMBL" id="MCF7223781.1"/>
    </source>
</evidence>
<protein>
    <submittedName>
        <fullName evidence="1">Glycosyltransferase family 2 protein</fullName>
    </submittedName>
</protein>
<dbReference type="Pfam" id="PF13704">
    <property type="entry name" value="Glyco_tranf_2_4"/>
    <property type="match status" value="1"/>
</dbReference>
<dbReference type="EMBL" id="JAKJPO010000022">
    <property type="protein sequence ID" value="MCF7223781.1"/>
    <property type="molecule type" value="Genomic_DNA"/>
</dbReference>
<reference evidence="1 2" key="3">
    <citation type="submission" date="2022-01" db="EMBL/GenBank/DDBJ databases">
        <authorList>
            <person name="Zhou L.Y."/>
        </authorList>
    </citation>
    <scope>NUCLEOTIDE SEQUENCE [LARGE SCALE GENOMIC DNA]</scope>
    <source>
        <strain evidence="1 2">TLK-CK17</strain>
    </source>
</reference>
<proteinExistence type="predicted"/>
<evidence type="ECO:0000313" key="2">
    <source>
        <dbReference type="Proteomes" id="UP001430796"/>
    </source>
</evidence>
<dbReference type="InterPro" id="IPR029044">
    <property type="entry name" value="Nucleotide-diphossugar_trans"/>
</dbReference>
<reference evidence="1 2" key="1">
    <citation type="submission" date="2022-01" db="EMBL/GenBank/DDBJ databases">
        <title>Lysobacter chinensis sp. nov., a bacterium isolated from cow dung compost.</title>
        <authorList>
            <person name="Liu Y."/>
        </authorList>
    </citation>
    <scope>NUCLEOTIDE SEQUENCE [LARGE SCALE GENOMIC DNA]</scope>
    <source>
        <strain evidence="1 2">TLK-CK17</strain>
    </source>
</reference>
<dbReference type="SUPFAM" id="SSF53448">
    <property type="entry name" value="Nucleotide-diphospho-sugar transferases"/>
    <property type="match status" value="1"/>
</dbReference>
<sequence length="282" mass="31230">MRLILTLLCRNEADIVGSMLDFHLSRGVDLIIATDNGSSDGTDAVLETYERKGVLRLLRESSHTHDQAVWVTRMARMAAEEYGADWVINSDADEFWWPTGGNLKDELAAIPASVQALSVERRNFLPPGPNAADELPFHQKQTIRERRSLNSRGRPLPPKVCHRGLAAIAIGDGNHVVMLDGQAVPAAPSSGLDILHFPVRSYDQLERKIREGTEALIRNPRVSSRVGDTWRHLYSQHLLGGTLPAYYVGLRPPPTTLEEGLASGDLVDDRRLQKALAMRPPL</sequence>
<dbReference type="RefSeq" id="WP_237056919.1">
    <property type="nucleotide sequence ID" value="NZ_JAKJPO010000022.1"/>
</dbReference>
<keyword evidence="2" id="KW-1185">Reference proteome</keyword>
<reference evidence="2" key="2">
    <citation type="submission" date="2022-01" db="EMBL/GenBank/DDBJ databases">
        <title>Lysobacter chinensis sp. nov., a bacterium isolated from cow dung compost.</title>
        <authorList>
            <person name="Zhou L.Y."/>
        </authorList>
    </citation>
    <scope>NUCLEOTIDE SEQUENCE [LARGE SCALE GENOMIC DNA]</scope>
    <source>
        <strain evidence="2">TLK-CK17</strain>
    </source>
</reference>
<name>A0ABS9HYZ9_9GAMM</name>
<dbReference type="CDD" id="cd00761">
    <property type="entry name" value="Glyco_tranf_GTA_type"/>
    <property type="match status" value="1"/>
</dbReference>